<reference evidence="4" key="1">
    <citation type="submission" date="2023-09" db="EMBL/GenBank/DDBJ databases">
        <title>Paucibacter sp. APW11 Genome sequencing and assembly.</title>
        <authorList>
            <person name="Kim I."/>
        </authorList>
    </citation>
    <scope>NUCLEOTIDE SEQUENCE</scope>
    <source>
        <strain evidence="4">APW11</strain>
    </source>
</reference>
<dbReference type="EC" id="2.3.1.-" evidence="4"/>
<accession>A0ABU3PIH3</accession>
<dbReference type="SUPFAM" id="SSF55729">
    <property type="entry name" value="Acyl-CoA N-acyltransferases (Nat)"/>
    <property type="match status" value="2"/>
</dbReference>
<comment type="caution">
    <text evidence="4">The sequence shown here is derived from an EMBL/GenBank/DDBJ whole genome shotgun (WGS) entry which is preliminary data.</text>
</comment>
<dbReference type="EMBL" id="JAVXZY010000015">
    <property type="protein sequence ID" value="MDT9002365.1"/>
    <property type="molecule type" value="Genomic_DNA"/>
</dbReference>
<dbReference type="PANTHER" id="PTHR43877">
    <property type="entry name" value="AMINOALKYLPHOSPHONATE N-ACETYLTRANSFERASE-RELATED-RELATED"/>
    <property type="match status" value="1"/>
</dbReference>
<dbReference type="CDD" id="cd04301">
    <property type="entry name" value="NAT_SF"/>
    <property type="match status" value="2"/>
</dbReference>
<evidence type="ECO:0000256" key="2">
    <source>
        <dbReference type="ARBA" id="ARBA00023315"/>
    </source>
</evidence>
<evidence type="ECO:0000259" key="3">
    <source>
        <dbReference type="PROSITE" id="PS51186"/>
    </source>
</evidence>
<evidence type="ECO:0000313" key="4">
    <source>
        <dbReference type="EMBL" id="MDT9002365.1"/>
    </source>
</evidence>
<keyword evidence="2 4" id="KW-0012">Acyltransferase</keyword>
<dbReference type="Pfam" id="PF00583">
    <property type="entry name" value="Acetyltransf_1"/>
    <property type="match status" value="2"/>
</dbReference>
<name>A0ABU3PIH3_9BURK</name>
<sequence>MPQNPLAAQDLPAKTAARLISVDPEDPRALALMASLNEALTQISGDSGRSSFDPAQVRQPGAAFVLALADDGEPLGCAALRPLAAADASADGGAEGIVELKRMFARPGTAGVGGALLRHMEALASRLGHRELWLETRRINLRAVAFYRRHGFAEIANFGSYAQRADAICLGKALPRAASEMEIEQLTTIDDATRAALSDLLIDSVAHGASIGFMHPLADAEADRYWQGVAASLGSQHQLWLLREGQALLGTVQLDRCGKPNGRHRGEIQKLFVHSRARGRGLASLLMAEAERFAAAQGISLLVLDTESGSKAEQVYRHLGWQHAGNIPDFARSPHGTLHPTALYFKLLRAPCP</sequence>
<proteinExistence type="predicted"/>
<evidence type="ECO:0000313" key="5">
    <source>
        <dbReference type="Proteomes" id="UP001246372"/>
    </source>
</evidence>
<dbReference type="Gene3D" id="3.40.630.30">
    <property type="match status" value="2"/>
</dbReference>
<protein>
    <submittedName>
        <fullName evidence="4">GNAT family N-acetyltransferase</fullName>
        <ecNumber evidence="4">2.3.1.-</ecNumber>
    </submittedName>
</protein>
<gene>
    <name evidence="4" type="ORF">RQP53_23995</name>
</gene>
<feature type="domain" description="N-acetyltransferase" evidence="3">
    <location>
        <begin position="20"/>
        <end position="175"/>
    </location>
</feature>
<organism evidence="4 5">
    <name type="scientific">Roseateles aquae</name>
    <dbReference type="NCBI Taxonomy" id="3077235"/>
    <lineage>
        <taxon>Bacteria</taxon>
        <taxon>Pseudomonadati</taxon>
        <taxon>Pseudomonadota</taxon>
        <taxon>Betaproteobacteria</taxon>
        <taxon>Burkholderiales</taxon>
        <taxon>Sphaerotilaceae</taxon>
        <taxon>Roseateles</taxon>
    </lineage>
</organism>
<evidence type="ECO:0000256" key="1">
    <source>
        <dbReference type="ARBA" id="ARBA00022679"/>
    </source>
</evidence>
<dbReference type="PROSITE" id="PS51186">
    <property type="entry name" value="GNAT"/>
    <property type="match status" value="2"/>
</dbReference>
<dbReference type="InterPro" id="IPR000182">
    <property type="entry name" value="GNAT_dom"/>
</dbReference>
<dbReference type="InterPro" id="IPR016181">
    <property type="entry name" value="Acyl_CoA_acyltransferase"/>
</dbReference>
<dbReference type="GO" id="GO:0016746">
    <property type="term" value="F:acyltransferase activity"/>
    <property type="evidence" value="ECO:0007669"/>
    <property type="project" value="UniProtKB-KW"/>
</dbReference>
<dbReference type="PANTHER" id="PTHR43877:SF2">
    <property type="entry name" value="AMINOALKYLPHOSPHONATE N-ACETYLTRANSFERASE-RELATED"/>
    <property type="match status" value="1"/>
</dbReference>
<keyword evidence="5" id="KW-1185">Reference proteome</keyword>
<feature type="domain" description="N-acetyltransferase" evidence="3">
    <location>
        <begin position="181"/>
        <end position="350"/>
    </location>
</feature>
<dbReference type="RefSeq" id="WP_315653262.1">
    <property type="nucleotide sequence ID" value="NZ_JAVXZY010000015.1"/>
</dbReference>
<keyword evidence="1 4" id="KW-0808">Transferase</keyword>
<dbReference type="InterPro" id="IPR050832">
    <property type="entry name" value="Bact_Acetyltransf"/>
</dbReference>
<dbReference type="Proteomes" id="UP001246372">
    <property type="component" value="Unassembled WGS sequence"/>
</dbReference>